<gene>
    <name evidence="1" type="ORF">NEOLEDRAFT_173295</name>
</gene>
<dbReference type="Proteomes" id="UP000076761">
    <property type="component" value="Unassembled WGS sequence"/>
</dbReference>
<sequence>MHAASPGTRVRHRSNLAGMLVCYHGRQCTCSPWRSSNLNVWGVRCLKGERWSWIRRSRNGLLSTPLVDSALFLFDL</sequence>
<dbReference type="AlphaFoldDB" id="A0A165MI73"/>
<keyword evidence="2" id="KW-1185">Reference proteome</keyword>
<protein>
    <submittedName>
        <fullName evidence="1">Uncharacterized protein</fullName>
    </submittedName>
</protein>
<name>A0A165MI73_9AGAM</name>
<reference evidence="1 2" key="1">
    <citation type="journal article" date="2016" name="Mol. Biol. Evol.">
        <title>Comparative Genomics of Early-Diverging Mushroom-Forming Fungi Provides Insights into the Origins of Lignocellulose Decay Capabilities.</title>
        <authorList>
            <person name="Nagy L.G."/>
            <person name="Riley R."/>
            <person name="Tritt A."/>
            <person name="Adam C."/>
            <person name="Daum C."/>
            <person name="Floudas D."/>
            <person name="Sun H."/>
            <person name="Yadav J.S."/>
            <person name="Pangilinan J."/>
            <person name="Larsson K.H."/>
            <person name="Matsuura K."/>
            <person name="Barry K."/>
            <person name="Labutti K."/>
            <person name="Kuo R."/>
            <person name="Ohm R.A."/>
            <person name="Bhattacharya S.S."/>
            <person name="Shirouzu T."/>
            <person name="Yoshinaga Y."/>
            <person name="Martin F.M."/>
            <person name="Grigoriev I.V."/>
            <person name="Hibbett D.S."/>
        </authorList>
    </citation>
    <scope>NUCLEOTIDE SEQUENCE [LARGE SCALE GENOMIC DNA]</scope>
    <source>
        <strain evidence="1 2">HHB14362 ss-1</strain>
    </source>
</reference>
<dbReference type="InParanoid" id="A0A165MI73"/>
<dbReference type="EMBL" id="KV425686">
    <property type="protein sequence ID" value="KZT18360.1"/>
    <property type="molecule type" value="Genomic_DNA"/>
</dbReference>
<evidence type="ECO:0000313" key="1">
    <source>
        <dbReference type="EMBL" id="KZT18360.1"/>
    </source>
</evidence>
<accession>A0A165MI73</accession>
<organism evidence="1 2">
    <name type="scientific">Neolentinus lepideus HHB14362 ss-1</name>
    <dbReference type="NCBI Taxonomy" id="1314782"/>
    <lineage>
        <taxon>Eukaryota</taxon>
        <taxon>Fungi</taxon>
        <taxon>Dikarya</taxon>
        <taxon>Basidiomycota</taxon>
        <taxon>Agaricomycotina</taxon>
        <taxon>Agaricomycetes</taxon>
        <taxon>Gloeophyllales</taxon>
        <taxon>Gloeophyllaceae</taxon>
        <taxon>Neolentinus</taxon>
    </lineage>
</organism>
<proteinExistence type="predicted"/>
<evidence type="ECO:0000313" key="2">
    <source>
        <dbReference type="Proteomes" id="UP000076761"/>
    </source>
</evidence>